<keyword evidence="8" id="KW-0325">Glycoprotein</keyword>
<evidence type="ECO:0000256" key="8">
    <source>
        <dbReference type="ARBA" id="ARBA00023180"/>
    </source>
</evidence>
<dbReference type="STRING" id="88036.D8RDU0"/>
<dbReference type="OrthoDB" id="10253408at2759"/>
<sequence length="367" mass="39595">MGKSALAVLLLSLAIASAAAASSQKFDSGIREVTDTARDESNGRLDAAKALLDVETHFKSFIARFGKAYATAEAYAHRLKVFEANLVRAVSHQALDPSAVHGITQFSDLTEEEFKQQFLGLRVPSRLREANKAPVLPTNDLPEDFDWREHGAVTEVKNQGACGSCWAFSTTGAIEGAHFLETGKLISLSEQQLVDCDHSCDPTDKVSCDAGCNGGLMTNAYDYVMKSGGLETETDYPYTGNSNGKCQFNANKIVASVANFSTVSLDEDQIAANLVKHGPLAIGINAVFMQTYIGGVSCPIICSKHHIDHGVLLVGYGAKGYAPIRFTEKPYWIIKNSWGATWGEQGYYKICRGHGMCGMNTMVSTVA</sequence>
<dbReference type="OMA" id="THGVTKF"/>
<accession>D8RDU0</accession>
<dbReference type="FunCoup" id="D8RDU0">
    <property type="interactions" value="817"/>
</dbReference>
<dbReference type="Pfam" id="PF08246">
    <property type="entry name" value="Inhibitor_I29"/>
    <property type="match status" value="1"/>
</dbReference>
<keyword evidence="5" id="KW-0788">Thiol protease</keyword>
<dbReference type="Pfam" id="PF00112">
    <property type="entry name" value="Peptidase_C1"/>
    <property type="match status" value="1"/>
</dbReference>
<organism evidence="13">
    <name type="scientific">Selaginella moellendorffii</name>
    <name type="common">Spikemoss</name>
    <dbReference type="NCBI Taxonomy" id="88036"/>
    <lineage>
        <taxon>Eukaryota</taxon>
        <taxon>Viridiplantae</taxon>
        <taxon>Streptophyta</taxon>
        <taxon>Embryophyta</taxon>
        <taxon>Tracheophyta</taxon>
        <taxon>Lycopodiopsida</taxon>
        <taxon>Selaginellales</taxon>
        <taxon>Selaginellaceae</taxon>
        <taxon>Selaginella</taxon>
    </lineage>
</organism>
<dbReference type="PANTHER" id="PTHR12411">
    <property type="entry name" value="CYSTEINE PROTEASE FAMILY C1-RELATED"/>
    <property type="match status" value="1"/>
</dbReference>
<evidence type="ECO:0000256" key="4">
    <source>
        <dbReference type="ARBA" id="ARBA00022801"/>
    </source>
</evidence>
<protein>
    <submittedName>
        <fullName evidence="12">Uncharacterized protein</fullName>
    </submittedName>
</protein>
<dbReference type="SMART" id="SM00848">
    <property type="entry name" value="Inhibitor_I29"/>
    <property type="match status" value="1"/>
</dbReference>
<keyword evidence="6" id="KW-0865">Zymogen</keyword>
<dbReference type="InterPro" id="IPR013128">
    <property type="entry name" value="Peptidase_C1A"/>
</dbReference>
<keyword evidence="7" id="KW-1015">Disulfide bond</keyword>
<evidence type="ECO:0000256" key="6">
    <source>
        <dbReference type="ARBA" id="ARBA00023145"/>
    </source>
</evidence>
<evidence type="ECO:0000259" key="11">
    <source>
        <dbReference type="SMART" id="SM00848"/>
    </source>
</evidence>
<feature type="chain" id="PRO_5018543373" evidence="9">
    <location>
        <begin position="21"/>
        <end position="367"/>
    </location>
</feature>
<dbReference type="FunFam" id="3.90.70.10:FF:000057">
    <property type="entry name" value="Cysteine protease RD19A"/>
    <property type="match status" value="1"/>
</dbReference>
<dbReference type="AlphaFoldDB" id="D8RDU0"/>
<dbReference type="Gramene" id="EFJ29311">
    <property type="protein sequence ID" value="EFJ29311"/>
    <property type="gene ID" value="SELMODRAFT_91274"/>
</dbReference>
<keyword evidence="13" id="KW-1185">Reference proteome</keyword>
<dbReference type="MEROPS" id="C01.022"/>
<dbReference type="InterPro" id="IPR039417">
    <property type="entry name" value="Peptidase_C1A_papain-like"/>
</dbReference>
<dbReference type="PRINTS" id="PR00705">
    <property type="entry name" value="PAPAIN"/>
</dbReference>
<dbReference type="SMART" id="SM00645">
    <property type="entry name" value="Pept_C1"/>
    <property type="match status" value="1"/>
</dbReference>
<evidence type="ECO:0000256" key="3">
    <source>
        <dbReference type="ARBA" id="ARBA00022729"/>
    </source>
</evidence>
<proteinExistence type="inferred from homology"/>
<evidence type="ECO:0000256" key="7">
    <source>
        <dbReference type="ARBA" id="ARBA00023157"/>
    </source>
</evidence>
<comment type="similarity">
    <text evidence="1">Belongs to the peptidase C1 family.</text>
</comment>
<evidence type="ECO:0000256" key="1">
    <source>
        <dbReference type="ARBA" id="ARBA00008455"/>
    </source>
</evidence>
<keyword evidence="2" id="KW-0645">Protease</keyword>
<dbReference type="InterPro" id="IPR000169">
    <property type="entry name" value="Pept_cys_AS"/>
</dbReference>
<dbReference type="CDD" id="cd02248">
    <property type="entry name" value="Peptidase_C1A"/>
    <property type="match status" value="1"/>
</dbReference>
<evidence type="ECO:0000313" key="12">
    <source>
        <dbReference type="EMBL" id="EFJ29311.1"/>
    </source>
</evidence>
<dbReference type="KEGG" id="smo:SELMODRAFT_91274"/>
<dbReference type="GO" id="GO:0005764">
    <property type="term" value="C:lysosome"/>
    <property type="evidence" value="ECO:0000318"/>
    <property type="project" value="GO_Central"/>
</dbReference>
<gene>
    <name evidence="12" type="ORF">SELMODRAFT_91274</name>
</gene>
<name>D8RDU0_SELML</name>
<dbReference type="eggNOG" id="KOG1542">
    <property type="taxonomic scope" value="Eukaryota"/>
</dbReference>
<dbReference type="InParanoid" id="D8RDU0"/>
<keyword evidence="4" id="KW-0378">Hydrolase</keyword>
<dbReference type="Gene3D" id="3.90.70.10">
    <property type="entry name" value="Cysteine proteinases"/>
    <property type="match status" value="1"/>
</dbReference>
<dbReference type="InterPro" id="IPR038765">
    <property type="entry name" value="Papain-like_cys_pep_sf"/>
</dbReference>
<dbReference type="GO" id="GO:0004197">
    <property type="term" value="F:cysteine-type endopeptidase activity"/>
    <property type="evidence" value="ECO:0000318"/>
    <property type="project" value="GO_Central"/>
</dbReference>
<dbReference type="GO" id="GO:0051603">
    <property type="term" value="P:proteolysis involved in protein catabolic process"/>
    <property type="evidence" value="ECO:0000318"/>
    <property type="project" value="GO_Central"/>
</dbReference>
<evidence type="ECO:0000256" key="9">
    <source>
        <dbReference type="SAM" id="SignalP"/>
    </source>
</evidence>
<feature type="domain" description="Peptidase C1A papain C-terminal" evidence="10">
    <location>
        <begin position="141"/>
        <end position="367"/>
    </location>
</feature>
<dbReference type="PROSITE" id="PS00640">
    <property type="entry name" value="THIOL_PROTEASE_ASN"/>
    <property type="match status" value="1"/>
</dbReference>
<evidence type="ECO:0000256" key="2">
    <source>
        <dbReference type="ARBA" id="ARBA00022670"/>
    </source>
</evidence>
<dbReference type="EMBL" id="GL377577">
    <property type="protein sequence ID" value="EFJ29311.1"/>
    <property type="molecule type" value="Genomic_DNA"/>
</dbReference>
<dbReference type="SUPFAM" id="SSF54001">
    <property type="entry name" value="Cysteine proteinases"/>
    <property type="match status" value="1"/>
</dbReference>
<keyword evidence="3 9" id="KW-0732">Signal</keyword>
<dbReference type="PROSITE" id="PS00139">
    <property type="entry name" value="THIOL_PROTEASE_CYS"/>
    <property type="match status" value="1"/>
</dbReference>
<reference evidence="12 13" key="1">
    <citation type="journal article" date="2011" name="Science">
        <title>The Selaginella genome identifies genetic changes associated with the evolution of vascular plants.</title>
        <authorList>
            <person name="Banks J.A."/>
            <person name="Nishiyama T."/>
            <person name="Hasebe M."/>
            <person name="Bowman J.L."/>
            <person name="Gribskov M."/>
            <person name="dePamphilis C."/>
            <person name="Albert V.A."/>
            <person name="Aono N."/>
            <person name="Aoyama T."/>
            <person name="Ambrose B.A."/>
            <person name="Ashton N.W."/>
            <person name="Axtell M.J."/>
            <person name="Barker E."/>
            <person name="Barker M.S."/>
            <person name="Bennetzen J.L."/>
            <person name="Bonawitz N.D."/>
            <person name="Chapple C."/>
            <person name="Cheng C."/>
            <person name="Correa L.G."/>
            <person name="Dacre M."/>
            <person name="DeBarry J."/>
            <person name="Dreyer I."/>
            <person name="Elias M."/>
            <person name="Engstrom E.M."/>
            <person name="Estelle M."/>
            <person name="Feng L."/>
            <person name="Finet C."/>
            <person name="Floyd S.K."/>
            <person name="Frommer W.B."/>
            <person name="Fujita T."/>
            <person name="Gramzow L."/>
            <person name="Gutensohn M."/>
            <person name="Harholt J."/>
            <person name="Hattori M."/>
            <person name="Heyl A."/>
            <person name="Hirai T."/>
            <person name="Hiwatashi Y."/>
            <person name="Ishikawa M."/>
            <person name="Iwata M."/>
            <person name="Karol K.G."/>
            <person name="Koehler B."/>
            <person name="Kolukisaoglu U."/>
            <person name="Kubo M."/>
            <person name="Kurata T."/>
            <person name="Lalonde S."/>
            <person name="Li K."/>
            <person name="Li Y."/>
            <person name="Litt A."/>
            <person name="Lyons E."/>
            <person name="Manning G."/>
            <person name="Maruyama T."/>
            <person name="Michael T.P."/>
            <person name="Mikami K."/>
            <person name="Miyazaki S."/>
            <person name="Morinaga S."/>
            <person name="Murata T."/>
            <person name="Mueller-Roeber B."/>
            <person name="Nelson D.R."/>
            <person name="Obara M."/>
            <person name="Oguri Y."/>
            <person name="Olmstead R.G."/>
            <person name="Onodera N."/>
            <person name="Petersen B.L."/>
            <person name="Pils B."/>
            <person name="Prigge M."/>
            <person name="Rensing S.A."/>
            <person name="Riano-Pachon D.M."/>
            <person name="Roberts A.W."/>
            <person name="Sato Y."/>
            <person name="Scheller H.V."/>
            <person name="Schulz B."/>
            <person name="Schulz C."/>
            <person name="Shakirov E.V."/>
            <person name="Shibagaki N."/>
            <person name="Shinohara N."/>
            <person name="Shippen D.E."/>
            <person name="Soerensen I."/>
            <person name="Sotooka R."/>
            <person name="Sugimoto N."/>
            <person name="Sugita M."/>
            <person name="Sumikawa N."/>
            <person name="Tanurdzic M."/>
            <person name="Theissen G."/>
            <person name="Ulvskov P."/>
            <person name="Wakazuki S."/>
            <person name="Weng J.K."/>
            <person name="Willats W.W."/>
            <person name="Wipf D."/>
            <person name="Wolf P.G."/>
            <person name="Yang L."/>
            <person name="Zimmer A.D."/>
            <person name="Zhu Q."/>
            <person name="Mitros T."/>
            <person name="Hellsten U."/>
            <person name="Loque D."/>
            <person name="Otillar R."/>
            <person name="Salamov A."/>
            <person name="Schmutz J."/>
            <person name="Shapiro H."/>
            <person name="Lindquist E."/>
            <person name="Lucas S."/>
            <person name="Rokhsar D."/>
            <person name="Grigoriev I.V."/>
        </authorList>
    </citation>
    <scope>NUCLEOTIDE SEQUENCE [LARGE SCALE GENOMIC DNA]</scope>
</reference>
<evidence type="ECO:0000256" key="5">
    <source>
        <dbReference type="ARBA" id="ARBA00022807"/>
    </source>
</evidence>
<dbReference type="InterPro" id="IPR025661">
    <property type="entry name" value="Pept_asp_AS"/>
</dbReference>
<evidence type="ECO:0000259" key="10">
    <source>
        <dbReference type="SMART" id="SM00645"/>
    </source>
</evidence>
<dbReference type="InterPro" id="IPR000668">
    <property type="entry name" value="Peptidase_C1A_C"/>
</dbReference>
<dbReference type="PROSITE" id="PS00639">
    <property type="entry name" value="THIOL_PROTEASE_HIS"/>
    <property type="match status" value="1"/>
</dbReference>
<dbReference type="Proteomes" id="UP000001514">
    <property type="component" value="Unassembled WGS sequence"/>
</dbReference>
<dbReference type="HOGENOM" id="CLU_012184_1_3_1"/>
<evidence type="ECO:0000313" key="13">
    <source>
        <dbReference type="Proteomes" id="UP000001514"/>
    </source>
</evidence>
<dbReference type="InterPro" id="IPR025660">
    <property type="entry name" value="Pept_his_AS"/>
</dbReference>
<feature type="signal peptide" evidence="9">
    <location>
        <begin position="1"/>
        <end position="20"/>
    </location>
</feature>
<feature type="domain" description="Cathepsin propeptide inhibitor" evidence="11">
    <location>
        <begin position="58"/>
        <end position="114"/>
    </location>
</feature>
<dbReference type="GO" id="GO:0005615">
    <property type="term" value="C:extracellular space"/>
    <property type="evidence" value="ECO:0000318"/>
    <property type="project" value="GO_Central"/>
</dbReference>
<dbReference type="InterPro" id="IPR013201">
    <property type="entry name" value="Prot_inhib_I29"/>
</dbReference>